<evidence type="ECO:0008006" key="3">
    <source>
        <dbReference type="Google" id="ProtNLM"/>
    </source>
</evidence>
<sequence>MVLEARGVGVQIYTCMKDVDWVWKLKAPDATLFDQHGKAIGKHIAGPTWHLDDGSEVQGKALEVRQQPGTIPWLILAVHSTGGEGLLSQVDVVRRTETKGGLAPSTGCDSAHADAEVRIPYSASYTFFDTKK</sequence>
<evidence type="ECO:0000313" key="2">
    <source>
        <dbReference type="Proteomes" id="UP000647241"/>
    </source>
</evidence>
<reference evidence="1" key="2">
    <citation type="submission" date="2020-09" db="EMBL/GenBank/DDBJ databases">
        <authorList>
            <person name="Sun Q."/>
            <person name="Zhou Y."/>
        </authorList>
    </citation>
    <scope>NUCLEOTIDE SEQUENCE</scope>
    <source>
        <strain evidence="1">CGMCC 1.12997</strain>
    </source>
</reference>
<dbReference type="Pfam" id="PF11937">
    <property type="entry name" value="DUF3455"/>
    <property type="match status" value="1"/>
</dbReference>
<dbReference type="PANTHER" id="PTHR35567:SF1">
    <property type="entry name" value="CONSERVED FUNGAL PROTEIN (AFU_ORTHOLOGUE AFUA_1G14230)"/>
    <property type="match status" value="1"/>
</dbReference>
<organism evidence="1 2">
    <name type="scientific">Edaphobacter dinghuensis</name>
    <dbReference type="NCBI Taxonomy" id="1560005"/>
    <lineage>
        <taxon>Bacteria</taxon>
        <taxon>Pseudomonadati</taxon>
        <taxon>Acidobacteriota</taxon>
        <taxon>Terriglobia</taxon>
        <taxon>Terriglobales</taxon>
        <taxon>Acidobacteriaceae</taxon>
        <taxon>Edaphobacter</taxon>
    </lineage>
</organism>
<proteinExistence type="predicted"/>
<dbReference type="InterPro" id="IPR021851">
    <property type="entry name" value="DUF3455"/>
</dbReference>
<dbReference type="PANTHER" id="PTHR35567">
    <property type="entry name" value="MALATE DEHYDROGENASE (AFU_ORTHOLOGUE AFUA_2G13800)"/>
    <property type="match status" value="1"/>
</dbReference>
<name>A0A917HPG1_9BACT</name>
<dbReference type="AlphaFoldDB" id="A0A917HPG1"/>
<reference evidence="1" key="1">
    <citation type="journal article" date="2014" name="Int. J. Syst. Evol. Microbiol.">
        <title>Complete genome sequence of Corynebacterium casei LMG S-19264T (=DSM 44701T), isolated from a smear-ripened cheese.</title>
        <authorList>
            <consortium name="US DOE Joint Genome Institute (JGI-PGF)"/>
            <person name="Walter F."/>
            <person name="Albersmeier A."/>
            <person name="Kalinowski J."/>
            <person name="Ruckert C."/>
        </authorList>
    </citation>
    <scope>NUCLEOTIDE SEQUENCE</scope>
    <source>
        <strain evidence="1">CGMCC 1.12997</strain>
    </source>
</reference>
<keyword evidence="2" id="KW-1185">Reference proteome</keyword>
<accession>A0A917HPG1</accession>
<evidence type="ECO:0000313" key="1">
    <source>
        <dbReference type="EMBL" id="GGG85046.1"/>
    </source>
</evidence>
<protein>
    <recommendedName>
        <fullName evidence="3">DUF3455 domain-containing protein</fullName>
    </recommendedName>
</protein>
<comment type="caution">
    <text evidence="1">The sequence shown here is derived from an EMBL/GenBank/DDBJ whole genome shotgun (WGS) entry which is preliminary data.</text>
</comment>
<dbReference type="EMBL" id="BMGT01000003">
    <property type="protein sequence ID" value="GGG85046.1"/>
    <property type="molecule type" value="Genomic_DNA"/>
</dbReference>
<gene>
    <name evidence="1" type="ORF">GCM10011585_31100</name>
</gene>
<dbReference type="Proteomes" id="UP000647241">
    <property type="component" value="Unassembled WGS sequence"/>
</dbReference>